<dbReference type="SUPFAM" id="SSF100895">
    <property type="entry name" value="Kazal-type serine protease inhibitors"/>
    <property type="match status" value="1"/>
</dbReference>
<evidence type="ECO:0000256" key="8">
    <source>
        <dbReference type="RuleBase" id="RU362056"/>
    </source>
</evidence>
<evidence type="ECO:0000313" key="10">
    <source>
        <dbReference type="Proteomes" id="UP000887563"/>
    </source>
</evidence>
<dbReference type="Pfam" id="PF03137">
    <property type="entry name" value="OATP"/>
    <property type="match status" value="2"/>
</dbReference>
<feature type="transmembrane region" description="Helical" evidence="8">
    <location>
        <begin position="699"/>
        <end position="721"/>
    </location>
</feature>
<dbReference type="InterPro" id="IPR036058">
    <property type="entry name" value="Kazal_dom_sf"/>
</dbReference>
<dbReference type="Proteomes" id="UP000887563">
    <property type="component" value="Unplaced"/>
</dbReference>
<keyword evidence="10" id="KW-1185">Reference proteome</keyword>
<feature type="transmembrane region" description="Helical" evidence="8">
    <location>
        <begin position="48"/>
        <end position="69"/>
    </location>
</feature>
<feature type="domain" description="Kazal-like" evidence="9">
    <location>
        <begin position="586"/>
        <end position="641"/>
    </location>
</feature>
<evidence type="ECO:0000256" key="3">
    <source>
        <dbReference type="ARBA" id="ARBA00022475"/>
    </source>
</evidence>
<comment type="caution">
    <text evidence="8">Lacks conserved residue(s) required for the propagation of feature annotation.</text>
</comment>
<feature type="transmembrane region" description="Helical" evidence="8">
    <location>
        <begin position="471"/>
        <end position="490"/>
    </location>
</feature>
<evidence type="ECO:0000256" key="2">
    <source>
        <dbReference type="ARBA" id="ARBA00009657"/>
    </source>
</evidence>
<feature type="transmembrane region" description="Helical" evidence="8">
    <location>
        <begin position="76"/>
        <end position="98"/>
    </location>
</feature>
<evidence type="ECO:0000313" key="11">
    <source>
        <dbReference type="WBParaSite" id="Minc3s01710g25784"/>
    </source>
</evidence>
<organism evidence="10 11">
    <name type="scientific">Meloidogyne incognita</name>
    <name type="common">Southern root-knot nematode worm</name>
    <name type="synonym">Oxyuris incognita</name>
    <dbReference type="NCBI Taxonomy" id="6306"/>
    <lineage>
        <taxon>Eukaryota</taxon>
        <taxon>Metazoa</taxon>
        <taxon>Ecdysozoa</taxon>
        <taxon>Nematoda</taxon>
        <taxon>Chromadorea</taxon>
        <taxon>Rhabditida</taxon>
        <taxon>Tylenchina</taxon>
        <taxon>Tylenchomorpha</taxon>
        <taxon>Tylenchoidea</taxon>
        <taxon>Meloidogynidae</taxon>
        <taxon>Meloidogyninae</taxon>
        <taxon>Meloidogyne</taxon>
        <taxon>Meloidogyne incognita group</taxon>
    </lineage>
</organism>
<feature type="transmembrane region" description="Helical" evidence="8">
    <location>
        <begin position="7"/>
        <end position="28"/>
    </location>
</feature>
<dbReference type="NCBIfam" id="TIGR00805">
    <property type="entry name" value="oat"/>
    <property type="match status" value="1"/>
</dbReference>
<evidence type="ECO:0000256" key="6">
    <source>
        <dbReference type="ARBA" id="ARBA00023136"/>
    </source>
</evidence>
<proteinExistence type="inferred from homology"/>
<dbReference type="InterPro" id="IPR002350">
    <property type="entry name" value="Kazal_dom"/>
</dbReference>
<dbReference type="GO" id="GO:0043252">
    <property type="term" value="P:sodium-independent organic anion transport"/>
    <property type="evidence" value="ECO:0007669"/>
    <property type="project" value="TreeGrafter"/>
</dbReference>
<dbReference type="InterPro" id="IPR036259">
    <property type="entry name" value="MFS_trans_sf"/>
</dbReference>
<evidence type="ECO:0000256" key="4">
    <source>
        <dbReference type="ARBA" id="ARBA00022692"/>
    </source>
</evidence>
<dbReference type="PANTHER" id="PTHR11388:SF76">
    <property type="entry name" value="SOLUTE CARRIER ORGANIC ANION TRANSPORTER FAMILY MEMBER"/>
    <property type="match status" value="1"/>
</dbReference>
<protein>
    <recommendedName>
        <fullName evidence="8">Solute carrier organic anion transporter family member</fullName>
    </recommendedName>
</protein>
<keyword evidence="5 8" id="KW-1133">Transmembrane helix</keyword>
<comment type="subcellular location">
    <subcellularLocation>
        <location evidence="1 8">Cell membrane</location>
        <topology evidence="1 8">Multi-pass membrane protein</topology>
    </subcellularLocation>
</comment>
<comment type="similarity">
    <text evidence="2 8">Belongs to the organo anion transporter (TC 2.A.60) family.</text>
</comment>
<evidence type="ECO:0000256" key="5">
    <source>
        <dbReference type="ARBA" id="ARBA00022989"/>
    </source>
</evidence>
<keyword evidence="8" id="KW-0406">Ion transport</keyword>
<dbReference type="SUPFAM" id="SSF103473">
    <property type="entry name" value="MFS general substrate transporter"/>
    <property type="match status" value="1"/>
</dbReference>
<dbReference type="WBParaSite" id="Minc3s01710g25784">
    <property type="protein sequence ID" value="Minc3s01710g25784"/>
    <property type="gene ID" value="Minc3s01710g25784"/>
</dbReference>
<evidence type="ECO:0000256" key="1">
    <source>
        <dbReference type="ARBA" id="ARBA00004651"/>
    </source>
</evidence>
<feature type="transmembrane region" description="Helical" evidence="8">
    <location>
        <begin position="319"/>
        <end position="347"/>
    </location>
</feature>
<name>A0A914MDW3_MELIC</name>
<dbReference type="PANTHER" id="PTHR11388">
    <property type="entry name" value="ORGANIC ANION TRANSPORTER"/>
    <property type="match status" value="1"/>
</dbReference>
<sequence length="811" mass="90593">MVEIQRIYVFLALFTIVYFLEAIGGTYMVTAVQNIERHFRIPSKLSGLLVSAHDISYVLTVVLVSYYGSRGNRAKWIGIGTIVMAVAHILTASSNYLFRSNPAKLNLTQMEVRLKPNASLLESSPLTTNISTLKEFFDFEPIRDRISPHLREALILATMENKNYSNETSMVELPKRPIYAGESKKSGGESYALDEPLMGEIIWRSQMLIATNNENDRLNATISLEKAMRQFVSNREKSAEEDIKAVRSLAIAPFAICNRLIGDFRTALRELKCTNHHSNTMPLLVIFGAMLILGFGRTMPWSLGIPLVDDNVKKQQMPIYFAMINFFKILGPICGFVIGAVVNKLYYTFPASAPRGLSPQDPTWIGAWWLGFLFIGVVMIGPSLMLFFFPEGGSKKDKKRSKNQQNGHYYDKNNCNSKIYSNEFNEIKKKERQKLALFDKHIEEKKGANGGEGLSLLEFLRSYGAVLNSRVYVGASIARVLDVLAFKGYMVFLPKFLENHYGIPQYQVHIYMAFFGVLGFAFGAASGGFIMKKLRLNGRKAAIYVLIISVINTALFGLKPLLGCYSTVNSIGRDVPSNSNSHHIELNLTRECNTECGCNSAKLYPVCDRGGNVYYSPCHAGCRHIEILDGEENKLEFSECECADGGIVSKKLCPDNCRFMRYAFFVTIVLGAFIAGTGVVPGMLLLLRSVPPETRSPALGLQGLLVSGIGTLPSPVLWGLVIDSACRVWDYECQKRGACNIYDPWALRMRMHFLYVFIRALSLLADIYVCIHAKGLNLQEEDDEGKNEEDRQSAEKAAAIRETITLEAIPT</sequence>
<keyword evidence="7" id="KW-1015">Disulfide bond</keyword>
<dbReference type="GO" id="GO:0006811">
    <property type="term" value="P:monoatomic ion transport"/>
    <property type="evidence" value="ECO:0007669"/>
    <property type="project" value="UniProtKB-KW"/>
</dbReference>
<keyword evidence="3" id="KW-1003">Cell membrane</keyword>
<feature type="transmembrane region" description="Helical" evidence="8">
    <location>
        <begin position="662"/>
        <end position="687"/>
    </location>
</feature>
<feature type="transmembrane region" description="Helical" evidence="8">
    <location>
        <begin position="367"/>
        <end position="389"/>
    </location>
</feature>
<evidence type="ECO:0000256" key="7">
    <source>
        <dbReference type="ARBA" id="ARBA00023157"/>
    </source>
</evidence>
<dbReference type="AlphaFoldDB" id="A0A914MDW3"/>
<dbReference type="InterPro" id="IPR004156">
    <property type="entry name" value="OATP"/>
</dbReference>
<reference evidence="11" key="1">
    <citation type="submission" date="2022-11" db="UniProtKB">
        <authorList>
            <consortium name="WormBaseParasite"/>
        </authorList>
    </citation>
    <scope>IDENTIFICATION</scope>
</reference>
<keyword evidence="8" id="KW-0813">Transport</keyword>
<dbReference type="Gene3D" id="1.20.1250.20">
    <property type="entry name" value="MFS general substrate transporter like domains"/>
    <property type="match status" value="2"/>
</dbReference>
<accession>A0A914MDW3</accession>
<dbReference type="PROSITE" id="PS51465">
    <property type="entry name" value="KAZAL_2"/>
    <property type="match status" value="1"/>
</dbReference>
<evidence type="ECO:0000259" key="9">
    <source>
        <dbReference type="PROSITE" id="PS51465"/>
    </source>
</evidence>
<feature type="transmembrane region" description="Helical" evidence="8">
    <location>
        <begin position="281"/>
        <end position="299"/>
    </location>
</feature>
<dbReference type="CDD" id="cd17336">
    <property type="entry name" value="MFS_SLCO_OATP"/>
    <property type="match status" value="1"/>
</dbReference>
<dbReference type="GO" id="GO:0015347">
    <property type="term" value="F:sodium-independent organic anion transmembrane transporter activity"/>
    <property type="evidence" value="ECO:0007669"/>
    <property type="project" value="TreeGrafter"/>
</dbReference>
<feature type="transmembrane region" description="Helical" evidence="8">
    <location>
        <begin position="510"/>
        <end position="530"/>
    </location>
</feature>
<dbReference type="GO" id="GO:0016323">
    <property type="term" value="C:basolateral plasma membrane"/>
    <property type="evidence" value="ECO:0007669"/>
    <property type="project" value="TreeGrafter"/>
</dbReference>
<keyword evidence="4 8" id="KW-0812">Transmembrane</keyword>
<keyword evidence="6 8" id="KW-0472">Membrane</keyword>